<dbReference type="Gene3D" id="2.40.70.10">
    <property type="entry name" value="Acid Proteases"/>
    <property type="match status" value="1"/>
</dbReference>
<dbReference type="Pfam" id="PF17921">
    <property type="entry name" value="Integrase_H2C2"/>
    <property type="match status" value="1"/>
</dbReference>
<dbReference type="InterPro" id="IPR021109">
    <property type="entry name" value="Peptidase_aspartic_dom_sf"/>
</dbReference>
<sequence length="490" mass="56928">MTWEAFREILLMEYFPKSDKRKIKEDFRKLRQGSRMVREYKREFSHMVNCVPGLIHGDRDRAEVFERGLRPEIFKTVQALRLKTYEEVLDRALWIERGNAIAREECEAFERDKDREKSKKRPAGGSTGQSSSKRPPRHPRSQWRRDKSQTRSQMSTSPCVGDWIMPIDLLVLKQLWGFDVILGVNWLSKYYASIDCDSRVITFREPGQEEFVYREYPELGDIRVVCEYPDVFPAELPGLPPDREVEFVIDLIPGAAPLVSKAPYRMAPVELKELKAQLQDLLDKGFMKPSVSPWGAPVLFVKKKDDTLRLCKELNMRQRRWLELIKDYDLTILYHPGKANVVAYALSRKSVENLATAITSQPALYKEMQRFGLEVVAPEVSIILAALVVRPILLEQIKERQVDDPYLQKVRNDVSDGRSGDFSVGTDGVLRFRNRLCVPKEDEIHKMVLQEAHHSPYSIHPGGTKMYRDLKLHYWWPGYSLMLLLCNNEI</sequence>
<dbReference type="OrthoDB" id="2431547at2759"/>
<dbReference type="Gene3D" id="1.10.340.70">
    <property type="match status" value="1"/>
</dbReference>
<dbReference type="InterPro" id="IPR041588">
    <property type="entry name" value="Integrase_H2C2"/>
</dbReference>
<evidence type="ECO:0000256" key="1">
    <source>
        <dbReference type="SAM" id="MobiDB-lite"/>
    </source>
</evidence>
<dbReference type="GeneID" id="109719273"/>
<dbReference type="InterPro" id="IPR032567">
    <property type="entry name" value="RTL1-rel"/>
</dbReference>
<dbReference type="Pfam" id="PF08284">
    <property type="entry name" value="RVP_2"/>
    <property type="match status" value="1"/>
</dbReference>
<evidence type="ECO:0000313" key="5">
    <source>
        <dbReference type="RefSeq" id="XP_020101438.1"/>
    </source>
</evidence>
<feature type="domain" description="Integrase zinc-binding" evidence="3">
    <location>
        <begin position="443"/>
        <end position="478"/>
    </location>
</feature>
<feature type="region of interest" description="Disordered" evidence="1">
    <location>
        <begin position="111"/>
        <end position="157"/>
    </location>
</feature>
<evidence type="ECO:0000313" key="4">
    <source>
        <dbReference type="Proteomes" id="UP000515123"/>
    </source>
</evidence>
<reference evidence="5" key="2">
    <citation type="submission" date="2025-08" db="UniProtKB">
        <authorList>
            <consortium name="RefSeq"/>
        </authorList>
    </citation>
    <scope>IDENTIFICATION</scope>
    <source>
        <tissue evidence="5">Leaf</tissue>
    </source>
</reference>
<protein>
    <submittedName>
        <fullName evidence="5">Uncharacterized protein LOC109719273</fullName>
    </submittedName>
</protein>
<keyword evidence="4" id="KW-1185">Reference proteome</keyword>
<dbReference type="Pfam" id="PF03732">
    <property type="entry name" value="Retrotrans_gag"/>
    <property type="match status" value="1"/>
</dbReference>
<accession>A0A6P5G6N8</accession>
<dbReference type="RefSeq" id="XP_020101438.1">
    <property type="nucleotide sequence ID" value="XM_020245849.1"/>
</dbReference>
<feature type="domain" description="Retrotransposon gag" evidence="2">
    <location>
        <begin position="2"/>
        <end position="71"/>
    </location>
</feature>
<dbReference type="InterPro" id="IPR043502">
    <property type="entry name" value="DNA/RNA_pol_sf"/>
</dbReference>
<dbReference type="SUPFAM" id="SSF56672">
    <property type="entry name" value="DNA/RNA polymerases"/>
    <property type="match status" value="1"/>
</dbReference>
<dbReference type="PANTHER" id="PTHR15503:SF45">
    <property type="entry name" value="RNA-DIRECTED DNA POLYMERASE HOMOLOG"/>
    <property type="match status" value="1"/>
</dbReference>
<dbReference type="InterPro" id="IPR005162">
    <property type="entry name" value="Retrotrans_gag_dom"/>
</dbReference>
<gene>
    <name evidence="5" type="primary">LOC109719273</name>
</gene>
<dbReference type="AlphaFoldDB" id="A0A6P5G6N8"/>
<reference evidence="4" key="1">
    <citation type="journal article" date="2015" name="Nat. Genet.">
        <title>The pineapple genome and the evolution of CAM photosynthesis.</title>
        <authorList>
            <person name="Ming R."/>
            <person name="VanBuren R."/>
            <person name="Wai C.M."/>
            <person name="Tang H."/>
            <person name="Schatz M.C."/>
            <person name="Bowers J.E."/>
            <person name="Lyons E."/>
            <person name="Wang M.L."/>
            <person name="Chen J."/>
            <person name="Biggers E."/>
            <person name="Zhang J."/>
            <person name="Huang L."/>
            <person name="Zhang L."/>
            <person name="Miao W."/>
            <person name="Zhang J."/>
            <person name="Ye Z."/>
            <person name="Miao C."/>
            <person name="Lin Z."/>
            <person name="Wang H."/>
            <person name="Zhou H."/>
            <person name="Yim W.C."/>
            <person name="Priest H.D."/>
            <person name="Zheng C."/>
            <person name="Woodhouse M."/>
            <person name="Edger P.P."/>
            <person name="Guyot R."/>
            <person name="Guo H.B."/>
            <person name="Guo H."/>
            <person name="Zheng G."/>
            <person name="Singh R."/>
            <person name="Sharma A."/>
            <person name="Min X."/>
            <person name="Zheng Y."/>
            <person name="Lee H."/>
            <person name="Gurtowski J."/>
            <person name="Sedlazeck F.J."/>
            <person name="Harkess A."/>
            <person name="McKain M.R."/>
            <person name="Liao Z."/>
            <person name="Fang J."/>
            <person name="Liu J."/>
            <person name="Zhang X."/>
            <person name="Zhang Q."/>
            <person name="Hu W."/>
            <person name="Qin Y."/>
            <person name="Wang K."/>
            <person name="Chen L.Y."/>
            <person name="Shirley N."/>
            <person name="Lin Y.R."/>
            <person name="Liu L.Y."/>
            <person name="Hernandez A.G."/>
            <person name="Wright C.L."/>
            <person name="Bulone V."/>
            <person name="Tuskan G.A."/>
            <person name="Heath K."/>
            <person name="Zee F."/>
            <person name="Moore P.H."/>
            <person name="Sunkar R."/>
            <person name="Leebens-Mack J.H."/>
            <person name="Mockler T."/>
            <person name="Bennetzen J.L."/>
            <person name="Freeling M."/>
            <person name="Sankoff D."/>
            <person name="Paterson A.H."/>
            <person name="Zhu X."/>
            <person name="Yang X."/>
            <person name="Smith J.A."/>
            <person name="Cushman J.C."/>
            <person name="Paull R.E."/>
            <person name="Yu Q."/>
        </authorList>
    </citation>
    <scope>NUCLEOTIDE SEQUENCE [LARGE SCALE GENOMIC DNA]</scope>
    <source>
        <strain evidence="4">cv. F153</strain>
    </source>
</reference>
<dbReference type="Proteomes" id="UP000515123">
    <property type="component" value="Linkage group 13"/>
</dbReference>
<name>A0A6P5G6N8_ANACO</name>
<proteinExistence type="predicted"/>
<dbReference type="PANTHER" id="PTHR15503">
    <property type="entry name" value="LDOC1 RELATED"/>
    <property type="match status" value="1"/>
</dbReference>
<organism evidence="4 5">
    <name type="scientific">Ananas comosus</name>
    <name type="common">Pineapple</name>
    <name type="synonym">Ananas ananas</name>
    <dbReference type="NCBI Taxonomy" id="4615"/>
    <lineage>
        <taxon>Eukaryota</taxon>
        <taxon>Viridiplantae</taxon>
        <taxon>Streptophyta</taxon>
        <taxon>Embryophyta</taxon>
        <taxon>Tracheophyta</taxon>
        <taxon>Spermatophyta</taxon>
        <taxon>Magnoliopsida</taxon>
        <taxon>Liliopsida</taxon>
        <taxon>Poales</taxon>
        <taxon>Bromeliaceae</taxon>
        <taxon>Bromelioideae</taxon>
        <taxon>Ananas</taxon>
    </lineage>
</organism>
<evidence type="ECO:0000259" key="3">
    <source>
        <dbReference type="Pfam" id="PF17921"/>
    </source>
</evidence>
<dbReference type="Gene3D" id="3.10.10.10">
    <property type="entry name" value="HIV Type 1 Reverse Transcriptase, subunit A, domain 1"/>
    <property type="match status" value="1"/>
</dbReference>
<evidence type="ECO:0000259" key="2">
    <source>
        <dbReference type="Pfam" id="PF03732"/>
    </source>
</evidence>